<protein>
    <submittedName>
        <fullName evidence="1">Uncharacterized protein</fullName>
    </submittedName>
</protein>
<organism evidence="1">
    <name type="scientific">Oikopleura dioica</name>
    <name type="common">Tunicate</name>
    <dbReference type="NCBI Taxonomy" id="34765"/>
    <lineage>
        <taxon>Eukaryota</taxon>
        <taxon>Metazoa</taxon>
        <taxon>Chordata</taxon>
        <taxon>Tunicata</taxon>
        <taxon>Appendicularia</taxon>
        <taxon>Copelata</taxon>
        <taxon>Oikopleuridae</taxon>
        <taxon>Oikopleura</taxon>
    </lineage>
</organism>
<dbReference type="Proteomes" id="UP000011014">
    <property type="component" value="Unassembled WGS sequence"/>
</dbReference>
<name>E4YKZ4_OIKDI</name>
<proteinExistence type="predicted"/>
<gene>
    <name evidence="1" type="ORF">GSOID_T00028638001</name>
</gene>
<feature type="non-terminal residue" evidence="1">
    <location>
        <position position="1"/>
    </location>
</feature>
<dbReference type="EMBL" id="FN654729">
    <property type="protein sequence ID" value="CBY36155.1"/>
    <property type="molecule type" value="Genomic_DNA"/>
</dbReference>
<accession>E4YKZ4</accession>
<reference evidence="1" key="1">
    <citation type="journal article" date="2010" name="Science">
        <title>Plasticity of animal genome architecture unmasked by rapid evolution of a pelagic tunicate.</title>
        <authorList>
            <person name="Denoeud F."/>
            <person name="Henriet S."/>
            <person name="Mungpakdee S."/>
            <person name="Aury J.M."/>
            <person name="Da Silva C."/>
            <person name="Brinkmann H."/>
            <person name="Mikhaleva J."/>
            <person name="Olsen L.C."/>
            <person name="Jubin C."/>
            <person name="Canestro C."/>
            <person name="Bouquet J.M."/>
            <person name="Danks G."/>
            <person name="Poulain J."/>
            <person name="Campsteijn C."/>
            <person name="Adamski M."/>
            <person name="Cross I."/>
            <person name="Yadetie F."/>
            <person name="Muffato M."/>
            <person name="Louis A."/>
            <person name="Butcher S."/>
            <person name="Tsagkogeorga G."/>
            <person name="Konrad A."/>
            <person name="Singh S."/>
            <person name="Jensen M.F."/>
            <person name="Cong E.H."/>
            <person name="Eikeseth-Otteraa H."/>
            <person name="Noel B."/>
            <person name="Anthouard V."/>
            <person name="Porcel B.M."/>
            <person name="Kachouri-Lafond R."/>
            <person name="Nishino A."/>
            <person name="Ugolini M."/>
            <person name="Chourrout P."/>
            <person name="Nishida H."/>
            <person name="Aasland R."/>
            <person name="Huzurbazar S."/>
            <person name="Westhof E."/>
            <person name="Delsuc F."/>
            <person name="Lehrach H."/>
            <person name="Reinhardt R."/>
            <person name="Weissenbach J."/>
            <person name="Roy S.W."/>
            <person name="Artiguenave F."/>
            <person name="Postlethwait J.H."/>
            <person name="Manak J.R."/>
            <person name="Thompson E.M."/>
            <person name="Jaillon O."/>
            <person name="Du Pasquier L."/>
            <person name="Boudinot P."/>
            <person name="Liberles D.A."/>
            <person name="Volff J.N."/>
            <person name="Philippe H."/>
            <person name="Lenhard B."/>
            <person name="Roest Crollius H."/>
            <person name="Wincker P."/>
            <person name="Chourrout D."/>
        </authorList>
    </citation>
    <scope>NUCLEOTIDE SEQUENCE [LARGE SCALE GENOMIC DNA]</scope>
</reference>
<sequence>GFLSSSRISSTASRIYSRSCPFAFLTPRTRSCKVLSKIRSIPVFIFDPTFFIATSIPSLKSSS</sequence>
<evidence type="ECO:0000313" key="1">
    <source>
        <dbReference type="EMBL" id="CBY36155.1"/>
    </source>
</evidence>
<dbReference type="AlphaFoldDB" id="E4YKZ4"/>